<dbReference type="AlphaFoldDB" id="L1LBE2"/>
<feature type="compositionally biased region" description="Polar residues" evidence="1">
    <location>
        <begin position="492"/>
        <end position="507"/>
    </location>
</feature>
<sequence>MSNEWLTLGLDKKCEGICGCSASNTGNFTTEKGNNPNAVGFVALTHSLKQGGRFTLKRELDGGEQLGEDQDNIPDVEKVFVYYCDKGYESSNAKPLLIEVKDGGNMSTYYLRYENGEVEGHANEKVWKKHAGGGRSLQDLLNERNLVRNNRYALYLDNPKKTLGLDSSFAKKIKVQSVTDQKIPLPGTNYNVKGYKLNGQDNGKGNTRFSMAIFDKKKTDIKIPDKATEVPIAVLFKVDGNKSRLFYSKNKNGTEWGEHGSGNTPYDNYDSQLTETFIKQLDEFSCEHHKGVTIDLSFSRNGSYCCDKHADKKKGTGGMVTVQDIQVSCNEPGHTSSRIPYHKHSISGRDYKLAGIRYESGGTGKSITLDGQFPIPGVDSVSAFYCGNNPVLIYVEGNGQVKGVTEKTERLRSPGAGIPEKNVKEEKGDQDVSEPDVKSEEQDTDESGGLSSQGKDGSPSVSKAKGPEVDLKPQEDSEQRQPVDLPSVRGYQHTTGSFGKSTNQVGGTQPGDVRAEGESGDTGAQTQDTAAKDTHPTKEADSGTEGSPQPLIGTTVATVGLGSWAIFGASSGTLTEAIPTLKAASEKALTDPLKSEPVISTDTEHSKEPLKHQVPDTV</sequence>
<feature type="region of interest" description="Disordered" evidence="1">
    <location>
        <begin position="586"/>
        <end position="618"/>
    </location>
</feature>
<feature type="compositionally biased region" description="Basic and acidic residues" evidence="1">
    <location>
        <begin position="421"/>
        <end position="441"/>
    </location>
</feature>
<dbReference type="GeneID" id="15804972"/>
<reference evidence="2 3" key="1">
    <citation type="journal article" date="2012" name="BMC Genomics">
        <title>Comparative genomic analysis and phylogenetic position of Theileria equi.</title>
        <authorList>
            <person name="Kappmeyer L.S."/>
            <person name="Thiagarajan M."/>
            <person name="Herndon D.R."/>
            <person name="Ramsay J.D."/>
            <person name="Caler E."/>
            <person name="Djikeng A."/>
            <person name="Gillespie J.J."/>
            <person name="Lau A.O."/>
            <person name="Roalson E.H."/>
            <person name="Silva J.C."/>
            <person name="Silva M.G."/>
            <person name="Suarez C.E."/>
            <person name="Ueti M.W."/>
            <person name="Nene V.M."/>
            <person name="Mealey R.H."/>
            <person name="Knowles D.P."/>
            <person name="Brayton K.A."/>
        </authorList>
    </citation>
    <scope>NUCLEOTIDE SEQUENCE [LARGE SCALE GENOMIC DNA]</scope>
    <source>
        <strain evidence="2 3">WA</strain>
    </source>
</reference>
<feature type="compositionally biased region" description="Basic and acidic residues" evidence="1">
    <location>
        <begin position="465"/>
        <end position="481"/>
    </location>
</feature>
<comment type="caution">
    <text evidence="2">The sequence shown here is derived from an EMBL/GenBank/DDBJ whole genome shotgun (WGS) entry which is preliminary data.</text>
</comment>
<gene>
    <name evidence="2" type="ORF">BEWA_050580</name>
</gene>
<name>L1LBE2_THEEQ</name>
<feature type="compositionally biased region" description="Polar residues" evidence="1">
    <location>
        <begin position="449"/>
        <end position="461"/>
    </location>
</feature>
<feature type="compositionally biased region" description="Basic and acidic residues" evidence="1">
    <location>
        <begin position="602"/>
        <end position="618"/>
    </location>
</feature>
<evidence type="ECO:0000313" key="3">
    <source>
        <dbReference type="Proteomes" id="UP000031512"/>
    </source>
</evidence>
<dbReference type="KEGG" id="beq:BEWA_050580"/>
<dbReference type="VEuPathDB" id="PiroplasmaDB:BEWA_050580"/>
<dbReference type="RefSeq" id="XP_004832042.1">
    <property type="nucleotide sequence ID" value="XM_004831985.1"/>
</dbReference>
<dbReference type="EMBL" id="ACOU01000007">
    <property type="protein sequence ID" value="EKX72590.1"/>
    <property type="molecule type" value="Genomic_DNA"/>
</dbReference>
<dbReference type="Proteomes" id="UP000031512">
    <property type="component" value="Unassembled WGS sequence"/>
</dbReference>
<proteinExistence type="predicted"/>
<feature type="region of interest" description="Disordered" evidence="1">
    <location>
        <begin position="405"/>
        <end position="554"/>
    </location>
</feature>
<dbReference type="STRING" id="1537102.L1LBE2"/>
<accession>L1LBE2</accession>
<evidence type="ECO:0000313" key="2">
    <source>
        <dbReference type="EMBL" id="EKX72590.1"/>
    </source>
</evidence>
<evidence type="ECO:0000256" key="1">
    <source>
        <dbReference type="SAM" id="MobiDB-lite"/>
    </source>
</evidence>
<keyword evidence="3" id="KW-1185">Reference proteome</keyword>
<organism evidence="2 3">
    <name type="scientific">Theileria equi strain WA</name>
    <dbReference type="NCBI Taxonomy" id="1537102"/>
    <lineage>
        <taxon>Eukaryota</taxon>
        <taxon>Sar</taxon>
        <taxon>Alveolata</taxon>
        <taxon>Apicomplexa</taxon>
        <taxon>Aconoidasida</taxon>
        <taxon>Piroplasmida</taxon>
        <taxon>Theileriidae</taxon>
        <taxon>Theileria</taxon>
    </lineage>
</organism>
<feature type="compositionally biased region" description="Basic and acidic residues" evidence="1">
    <location>
        <begin position="530"/>
        <end position="541"/>
    </location>
</feature>
<protein>
    <submittedName>
        <fullName evidence="2">Uncharacterized protein</fullName>
    </submittedName>
</protein>